<dbReference type="CDD" id="cd01714">
    <property type="entry name" value="ETF_beta"/>
    <property type="match status" value="1"/>
</dbReference>
<proteinExistence type="inferred from homology"/>
<dbReference type="AlphaFoldDB" id="A0A346P9T2"/>
<dbReference type="SMART" id="SM00893">
    <property type="entry name" value="ETF"/>
    <property type="match status" value="1"/>
</dbReference>
<protein>
    <submittedName>
        <fullName evidence="5">Electron transfer flavoprotein subunit beta</fullName>
    </submittedName>
</protein>
<dbReference type="Pfam" id="PF01012">
    <property type="entry name" value="ETF"/>
    <property type="match status" value="1"/>
</dbReference>
<dbReference type="KEGG" id="nan:AArc1_5076"/>
<dbReference type="InterPro" id="IPR012255">
    <property type="entry name" value="ETF_b"/>
</dbReference>
<evidence type="ECO:0000256" key="1">
    <source>
        <dbReference type="ARBA" id="ARBA00007557"/>
    </source>
</evidence>
<reference evidence="5 6" key="1">
    <citation type="submission" date="2017-10" db="EMBL/GenBank/DDBJ databases">
        <title>Phenotypic and genomic properties of facultatively anaerobic sulfur-reducing natronoarchaea from hypersaline soda lakes.</title>
        <authorList>
            <person name="Sorokin D.Y."/>
            <person name="Kublanov I.V."/>
            <person name="Roman P."/>
            <person name="Sinninghe Damste J.S."/>
            <person name="Golyshin P.N."/>
            <person name="Rojo D."/>
            <person name="Ciordia S."/>
            <person name="Mena Md.C."/>
            <person name="Ferrer M."/>
            <person name="Messina E."/>
            <person name="Smedile F."/>
            <person name="La Spada G."/>
            <person name="La Cono V."/>
            <person name="Yakimov M.M."/>
        </authorList>
    </citation>
    <scope>NUCLEOTIDE SEQUENCE [LARGE SCALE GENOMIC DNA]</scope>
    <source>
        <strain evidence="5 6">AArc1</strain>
        <plasmid evidence="6">paarc1-02</plasmid>
    </source>
</reference>
<evidence type="ECO:0000256" key="2">
    <source>
        <dbReference type="ARBA" id="ARBA00022448"/>
    </source>
</evidence>
<keyword evidence="5" id="KW-0614">Plasmid</keyword>
<keyword evidence="2" id="KW-0813">Transport</keyword>
<dbReference type="InterPro" id="IPR014730">
    <property type="entry name" value="ETF_a/b_N"/>
</dbReference>
<organism evidence="5 6">
    <name type="scientific">Natrarchaeobaculum sulfurireducens</name>
    <dbReference type="NCBI Taxonomy" id="2044521"/>
    <lineage>
        <taxon>Archaea</taxon>
        <taxon>Methanobacteriati</taxon>
        <taxon>Methanobacteriota</taxon>
        <taxon>Stenosarchaea group</taxon>
        <taxon>Halobacteria</taxon>
        <taxon>Halobacteriales</taxon>
        <taxon>Natrialbaceae</taxon>
        <taxon>Natrarchaeobaculum</taxon>
    </lineage>
</organism>
<name>A0A346P9T2_9EURY</name>
<dbReference type="Gene3D" id="3.40.50.620">
    <property type="entry name" value="HUPs"/>
    <property type="match status" value="1"/>
</dbReference>
<dbReference type="PANTHER" id="PTHR21294:SF8">
    <property type="entry name" value="ELECTRON TRANSFER FLAVOPROTEIN SUBUNIT BETA"/>
    <property type="match status" value="1"/>
</dbReference>
<accession>A0A346P9T2</accession>
<dbReference type="EMBL" id="CP024046">
    <property type="protein sequence ID" value="AXR76277.1"/>
    <property type="molecule type" value="Genomic_DNA"/>
</dbReference>
<evidence type="ECO:0000259" key="4">
    <source>
        <dbReference type="SMART" id="SM00893"/>
    </source>
</evidence>
<evidence type="ECO:0000256" key="3">
    <source>
        <dbReference type="ARBA" id="ARBA00022982"/>
    </source>
</evidence>
<keyword evidence="3" id="KW-0249">Electron transport</keyword>
<geneLocation type="plasmid" evidence="6">
    <name>paarc1-02</name>
</geneLocation>
<dbReference type="GO" id="GO:0009055">
    <property type="term" value="F:electron transfer activity"/>
    <property type="evidence" value="ECO:0007669"/>
    <property type="project" value="InterPro"/>
</dbReference>
<evidence type="ECO:0000313" key="6">
    <source>
        <dbReference type="Proteomes" id="UP000258707"/>
    </source>
</evidence>
<dbReference type="Proteomes" id="UP000258707">
    <property type="component" value="Plasmid pAArc1-02"/>
</dbReference>
<dbReference type="InterPro" id="IPR014729">
    <property type="entry name" value="Rossmann-like_a/b/a_fold"/>
</dbReference>
<dbReference type="PANTHER" id="PTHR21294">
    <property type="entry name" value="ELECTRON TRANSFER FLAVOPROTEIN BETA-SUBUNIT"/>
    <property type="match status" value="1"/>
</dbReference>
<comment type="similarity">
    <text evidence="1">Belongs to the ETF beta-subunit/FixA family.</text>
</comment>
<evidence type="ECO:0000313" key="5">
    <source>
        <dbReference type="EMBL" id="AXR76277.1"/>
    </source>
</evidence>
<gene>
    <name evidence="5" type="ORF">AArc1_5076</name>
</gene>
<dbReference type="SUPFAM" id="SSF52402">
    <property type="entry name" value="Adenine nucleotide alpha hydrolases-like"/>
    <property type="match status" value="1"/>
</dbReference>
<dbReference type="PIRSF" id="PIRSF000090">
    <property type="entry name" value="Beta-ETF"/>
    <property type="match status" value="1"/>
</dbReference>
<sequence length="300" mass="32333">MVFHSLGHGFCSLRVNRLGIAIQKPNILYNRGLVNQTMKILVTVKEVATVEDEFEIEGTAIADQYLGADLNEWDDYAVEEAVQLQEAGLADEVVTVTIGPEDCEQTIRQALAKGADRAIRVWDDALEDVDVLDVGAKTDILEAVVEDEDPDLILTGVQSGDDSWGATGVALAEDLGFEWAAVVNHLEHDLDDGVASVRRELEGGVEELTDVELPAVLTIQTGINEPRYASLRGIRQAQRKPLDVQGLGDLGVDAAAVEGAVTLTEMYEPESESDVTVWEGGAEDTAGQLAELLREKGVAP</sequence>
<feature type="domain" description="Electron transfer flavoprotein alpha/beta-subunit N-terminal" evidence="4">
    <location>
        <begin position="58"/>
        <end position="254"/>
    </location>
</feature>
<dbReference type="InterPro" id="IPR033948">
    <property type="entry name" value="ETF_beta_N"/>
</dbReference>